<accession>A0A9Q8P3Y9</accession>
<dbReference type="GeneID" id="71980465"/>
<evidence type="ECO:0000256" key="2">
    <source>
        <dbReference type="ARBA" id="ARBA00004613"/>
    </source>
</evidence>
<dbReference type="GO" id="GO:0046103">
    <property type="term" value="P:inosine biosynthetic process"/>
    <property type="evidence" value="ECO:0007669"/>
    <property type="project" value="TreeGrafter"/>
</dbReference>
<keyword evidence="13" id="KW-1185">Reference proteome</keyword>
<keyword evidence="8" id="KW-0378">Hydrolase</keyword>
<gene>
    <name evidence="12" type="ORF">CLAFUR5_00587</name>
</gene>
<comment type="similarity">
    <text evidence="3">Belongs to the metallo-dependent hydrolases superfamily. Adenosine and AMP deaminases family. ADGF subfamily.</text>
</comment>
<dbReference type="Gene3D" id="3.20.20.140">
    <property type="entry name" value="Metal-dependent hydrolases"/>
    <property type="match status" value="1"/>
</dbReference>
<comment type="subcellular location">
    <subcellularLocation>
        <location evidence="2">Secreted</location>
    </subcellularLocation>
</comment>
<evidence type="ECO:0000259" key="11">
    <source>
        <dbReference type="Pfam" id="PF00962"/>
    </source>
</evidence>
<name>A0A9Q8P3Y9_PASFU</name>
<keyword evidence="7" id="KW-0732">Signal</keyword>
<dbReference type="EC" id="3.5.4.4" evidence="4"/>
<comment type="catalytic activity">
    <reaction evidence="9">
        <text>adenosine + H2O + H(+) = inosine + NH4(+)</text>
        <dbReference type="Rhea" id="RHEA:24408"/>
        <dbReference type="ChEBI" id="CHEBI:15377"/>
        <dbReference type="ChEBI" id="CHEBI:15378"/>
        <dbReference type="ChEBI" id="CHEBI:16335"/>
        <dbReference type="ChEBI" id="CHEBI:17596"/>
        <dbReference type="ChEBI" id="CHEBI:28938"/>
        <dbReference type="EC" id="3.5.4.4"/>
    </reaction>
</comment>
<reference evidence="12" key="1">
    <citation type="submission" date="2021-12" db="EMBL/GenBank/DDBJ databases">
        <authorList>
            <person name="Zaccaron A."/>
            <person name="Stergiopoulos I."/>
        </authorList>
    </citation>
    <scope>NUCLEOTIDE SEQUENCE</scope>
    <source>
        <strain evidence="12">Race5_Kim</strain>
    </source>
</reference>
<feature type="domain" description="Adenosine deaminase" evidence="11">
    <location>
        <begin position="317"/>
        <end position="598"/>
    </location>
</feature>
<dbReference type="FunFam" id="3.20.20.140:FF:000017">
    <property type="entry name" value="Adenosine deaminase 2"/>
    <property type="match status" value="1"/>
</dbReference>
<evidence type="ECO:0000256" key="1">
    <source>
        <dbReference type="ARBA" id="ARBA00001947"/>
    </source>
</evidence>
<dbReference type="EMBL" id="CP090163">
    <property type="protein sequence ID" value="UJO12271.1"/>
    <property type="molecule type" value="Genomic_DNA"/>
</dbReference>
<dbReference type="AlphaFoldDB" id="A0A9Q8P3Y9"/>
<evidence type="ECO:0000256" key="3">
    <source>
        <dbReference type="ARBA" id="ARBA00006083"/>
    </source>
</evidence>
<dbReference type="GO" id="GO:0005576">
    <property type="term" value="C:extracellular region"/>
    <property type="evidence" value="ECO:0007669"/>
    <property type="project" value="UniProtKB-SubCell"/>
</dbReference>
<keyword evidence="6" id="KW-0479">Metal-binding</keyword>
<evidence type="ECO:0000256" key="5">
    <source>
        <dbReference type="ARBA" id="ARBA00022525"/>
    </source>
</evidence>
<dbReference type="GO" id="GO:0046872">
    <property type="term" value="F:metal ion binding"/>
    <property type="evidence" value="ECO:0007669"/>
    <property type="project" value="UniProtKB-KW"/>
</dbReference>
<evidence type="ECO:0000313" key="13">
    <source>
        <dbReference type="Proteomes" id="UP000756132"/>
    </source>
</evidence>
<dbReference type="OrthoDB" id="7202371at2759"/>
<evidence type="ECO:0000256" key="10">
    <source>
        <dbReference type="SAM" id="MobiDB-lite"/>
    </source>
</evidence>
<feature type="region of interest" description="Disordered" evidence="10">
    <location>
        <begin position="18"/>
        <end position="56"/>
    </location>
</feature>
<evidence type="ECO:0000256" key="7">
    <source>
        <dbReference type="ARBA" id="ARBA00022729"/>
    </source>
</evidence>
<comment type="cofactor">
    <cofactor evidence="1">
        <name>Zn(2+)</name>
        <dbReference type="ChEBI" id="CHEBI:29105"/>
    </cofactor>
</comment>
<evidence type="ECO:0000256" key="8">
    <source>
        <dbReference type="ARBA" id="ARBA00022801"/>
    </source>
</evidence>
<dbReference type="KEGG" id="ffu:CLAFUR5_00587"/>
<dbReference type="GO" id="GO:0004000">
    <property type="term" value="F:adenosine deaminase activity"/>
    <property type="evidence" value="ECO:0007669"/>
    <property type="project" value="TreeGrafter"/>
</dbReference>
<sequence>MHVVDKLKDRLQFGRRKAEQAAAAADSKATRDTGEHLTQPGNMTSTSEAAAASSDPFETYCRERDDLLAAERALAWNQLARSTASAAEKQAGQIIIKIRENERIDPALYGNLPGEEVPASNTRDMGGRFLVNKERIEQSKVFEIARRMPKGAHLHLHLNAVLPPEELMPHARRLEETFYIRSTKPLVTAEDFYAPDTEIVFEVKSRNTQRADVFDPGYNPKWKEPNAVSWMRWTDFRQRFPGTASLDQIPIEIARKENEDLDDAERWAREKIIFTQDRAYNDRQTTNGIWACFNQGTRASKGLVHYESMFRWYIGRVIDTMIEDNVMYFELRPMLLDKAIPTDDGERKLDHKAQMEVICEEVRKKQAELQRNGQIDTFPFGLKIIYGTPRSIPRPMMKKELQDCINLKKAYPDLICGFDLVGAEDRPNNIGFYADLLLDFVADTKKEFGEPIPFIFHAGESLLDTGGSHNPENSNLYDSLLLNCKRVGHGYALLKHPVLAQKYRERKICLELCPISNELLGLCGNARQHIFPELLAAGLQCTLNADNPNMFRYAGRSASPLSYEFYQVMVGDPRMDIHGWKQLALWSIEHSCISHQEQIRAKAIFRKDWEAFCLSVVEDYGSHADSMKDLDKRWNPEVP</sequence>
<proteinExistence type="inferred from homology"/>
<dbReference type="GO" id="GO:0006154">
    <property type="term" value="P:adenosine catabolic process"/>
    <property type="evidence" value="ECO:0007669"/>
    <property type="project" value="TreeGrafter"/>
</dbReference>
<evidence type="ECO:0000256" key="4">
    <source>
        <dbReference type="ARBA" id="ARBA00012784"/>
    </source>
</evidence>
<dbReference type="Proteomes" id="UP000756132">
    <property type="component" value="Chromosome 1"/>
</dbReference>
<evidence type="ECO:0000256" key="9">
    <source>
        <dbReference type="ARBA" id="ARBA00047764"/>
    </source>
</evidence>
<dbReference type="SUPFAM" id="SSF51556">
    <property type="entry name" value="Metallo-dependent hydrolases"/>
    <property type="match status" value="1"/>
</dbReference>
<feature type="compositionally biased region" description="Low complexity" evidence="10">
    <location>
        <begin position="44"/>
        <end position="54"/>
    </location>
</feature>
<keyword evidence="5" id="KW-0964">Secreted</keyword>
<dbReference type="PANTHER" id="PTHR11409:SF37">
    <property type="entry name" value="ADENOSINE DEAMINASE DOMAIN-CONTAINING PROTEIN"/>
    <property type="match status" value="1"/>
</dbReference>
<evidence type="ECO:0000313" key="12">
    <source>
        <dbReference type="EMBL" id="UJO12271.1"/>
    </source>
</evidence>
<dbReference type="InterPro" id="IPR001365">
    <property type="entry name" value="A_deaminase_dom"/>
</dbReference>
<evidence type="ECO:0000256" key="6">
    <source>
        <dbReference type="ARBA" id="ARBA00022723"/>
    </source>
</evidence>
<reference evidence="12" key="2">
    <citation type="journal article" date="2022" name="Microb. Genom.">
        <title>A chromosome-scale genome assembly of the tomato pathogen Cladosporium fulvum reveals a compartmentalized genome architecture and the presence of a dispensable chromosome.</title>
        <authorList>
            <person name="Zaccaron A.Z."/>
            <person name="Chen L.H."/>
            <person name="Samaras A."/>
            <person name="Stergiopoulos I."/>
        </authorList>
    </citation>
    <scope>NUCLEOTIDE SEQUENCE</scope>
    <source>
        <strain evidence="12">Race5_Kim</strain>
    </source>
</reference>
<dbReference type="PANTHER" id="PTHR11409">
    <property type="entry name" value="ADENOSINE DEAMINASE"/>
    <property type="match status" value="1"/>
</dbReference>
<dbReference type="Pfam" id="PF00962">
    <property type="entry name" value="A_deaminase"/>
    <property type="match status" value="1"/>
</dbReference>
<protein>
    <recommendedName>
        <fullName evidence="4">adenosine deaminase</fullName>
        <ecNumber evidence="4">3.5.4.4</ecNumber>
    </recommendedName>
</protein>
<dbReference type="InterPro" id="IPR006330">
    <property type="entry name" value="Ado/ade_deaminase"/>
</dbReference>
<dbReference type="RefSeq" id="XP_047756637.1">
    <property type="nucleotide sequence ID" value="XM_047899735.1"/>
</dbReference>
<dbReference type="InterPro" id="IPR032466">
    <property type="entry name" value="Metal_Hydrolase"/>
</dbReference>
<organism evidence="12 13">
    <name type="scientific">Passalora fulva</name>
    <name type="common">Tomato leaf mold</name>
    <name type="synonym">Cladosporium fulvum</name>
    <dbReference type="NCBI Taxonomy" id="5499"/>
    <lineage>
        <taxon>Eukaryota</taxon>
        <taxon>Fungi</taxon>
        <taxon>Dikarya</taxon>
        <taxon>Ascomycota</taxon>
        <taxon>Pezizomycotina</taxon>
        <taxon>Dothideomycetes</taxon>
        <taxon>Dothideomycetidae</taxon>
        <taxon>Mycosphaerellales</taxon>
        <taxon>Mycosphaerellaceae</taxon>
        <taxon>Fulvia</taxon>
    </lineage>
</organism>